<dbReference type="Pfam" id="PF00403">
    <property type="entry name" value="HMA"/>
    <property type="match status" value="1"/>
</dbReference>
<dbReference type="InterPro" id="IPR006121">
    <property type="entry name" value="HMA_dom"/>
</dbReference>
<organism evidence="4 5">
    <name type="scientific">Arcobacter acticola</name>
    <dbReference type="NCBI Taxonomy" id="1849015"/>
    <lineage>
        <taxon>Bacteria</taxon>
        <taxon>Pseudomonadati</taxon>
        <taxon>Campylobacterota</taxon>
        <taxon>Epsilonproteobacteria</taxon>
        <taxon>Campylobacterales</taxon>
        <taxon>Arcobacteraceae</taxon>
        <taxon>Arcobacter</taxon>
    </lineage>
</organism>
<proteinExistence type="predicted"/>
<feature type="domain" description="HMA" evidence="3">
    <location>
        <begin position="18"/>
        <end position="83"/>
    </location>
</feature>
<feature type="signal peptide" evidence="2">
    <location>
        <begin position="1"/>
        <end position="16"/>
    </location>
</feature>
<reference evidence="4 5" key="1">
    <citation type="submission" date="2019-08" db="EMBL/GenBank/DDBJ databases">
        <title>Complete genome sequence of Arcobacter acticola.</title>
        <authorList>
            <person name="Miller W."/>
        </authorList>
    </citation>
    <scope>NUCLEOTIDE SEQUENCE [LARGE SCALE GENOMIC DNA]</scope>
    <source>
        <strain evidence="4 5">KCTC 52212</strain>
    </source>
</reference>
<dbReference type="KEGG" id="paco:AACT_2008"/>
<dbReference type="InterPro" id="IPR036163">
    <property type="entry name" value="HMA_dom_sf"/>
</dbReference>
<dbReference type="EMBL" id="CP042652">
    <property type="protein sequence ID" value="QKE29152.1"/>
    <property type="molecule type" value="Genomic_DNA"/>
</dbReference>
<gene>
    <name evidence="4" type="ORF">AACT_2008</name>
</gene>
<protein>
    <submittedName>
        <fullName evidence="4">Heavy-metal-associated domain-containing protein, putative mercuric reductase</fullName>
    </submittedName>
</protein>
<dbReference type="PANTHER" id="PTHR46594:SF4">
    <property type="entry name" value="P-TYPE CATION-TRANSPORTING ATPASE"/>
    <property type="match status" value="1"/>
</dbReference>
<dbReference type="SUPFAM" id="SSF55008">
    <property type="entry name" value="HMA, heavy metal-associated domain"/>
    <property type="match status" value="1"/>
</dbReference>
<evidence type="ECO:0000256" key="2">
    <source>
        <dbReference type="SAM" id="SignalP"/>
    </source>
</evidence>
<evidence type="ECO:0000313" key="5">
    <source>
        <dbReference type="Proteomes" id="UP000503483"/>
    </source>
</evidence>
<dbReference type="RefSeq" id="WP_172126704.1">
    <property type="nucleotide sequence ID" value="NZ_CP042652.1"/>
</dbReference>
<dbReference type="CDD" id="cd00371">
    <property type="entry name" value="HMA"/>
    <property type="match status" value="1"/>
</dbReference>
<keyword evidence="2" id="KW-0732">Signal</keyword>
<dbReference type="PROSITE" id="PS50846">
    <property type="entry name" value="HMA_2"/>
    <property type="match status" value="1"/>
</dbReference>
<dbReference type="GO" id="GO:0046872">
    <property type="term" value="F:metal ion binding"/>
    <property type="evidence" value="ECO:0007669"/>
    <property type="project" value="UniProtKB-KW"/>
</dbReference>
<dbReference type="AlphaFoldDB" id="A0A6M8EGH0"/>
<evidence type="ECO:0000259" key="3">
    <source>
        <dbReference type="PROSITE" id="PS50846"/>
    </source>
</evidence>
<feature type="chain" id="PRO_5026979615" evidence="2">
    <location>
        <begin position="17"/>
        <end position="94"/>
    </location>
</feature>
<dbReference type="Proteomes" id="UP000503483">
    <property type="component" value="Chromosome"/>
</dbReference>
<accession>A0A6M8EGH0</accession>
<sequence>MKILFIIFAFCSFVFASNESLIKVEGMHCPLCTTAVKKAVKAVDGVEKVSVRLNTKEVTVTYNDKTNLKEILSAIKTTSYEGVLISTTLHNIKN</sequence>
<dbReference type="PRINTS" id="PR00946">
    <property type="entry name" value="HGSCAVENGER"/>
</dbReference>
<evidence type="ECO:0000313" key="4">
    <source>
        <dbReference type="EMBL" id="QKE29152.1"/>
    </source>
</evidence>
<keyword evidence="5" id="KW-1185">Reference proteome</keyword>
<dbReference type="Gene3D" id="3.30.70.100">
    <property type="match status" value="1"/>
</dbReference>
<dbReference type="InterPro" id="IPR001802">
    <property type="entry name" value="MerP/CopZ"/>
</dbReference>
<name>A0A6M8EGH0_9BACT</name>
<keyword evidence="1" id="KW-0479">Metal-binding</keyword>
<evidence type="ECO:0000256" key="1">
    <source>
        <dbReference type="ARBA" id="ARBA00022723"/>
    </source>
</evidence>
<dbReference type="PANTHER" id="PTHR46594">
    <property type="entry name" value="P-TYPE CATION-TRANSPORTING ATPASE"/>
    <property type="match status" value="1"/>
</dbReference>